<evidence type="ECO:0000256" key="1">
    <source>
        <dbReference type="ARBA" id="ARBA00004651"/>
    </source>
</evidence>
<dbReference type="Pfam" id="PF22599">
    <property type="entry name" value="SecDF_P1_head"/>
    <property type="match status" value="1"/>
</dbReference>
<evidence type="ECO:0000256" key="4">
    <source>
        <dbReference type="ARBA" id="ARBA00022692"/>
    </source>
</evidence>
<dbReference type="NCBIfam" id="TIGR01129">
    <property type="entry name" value="secD"/>
    <property type="match status" value="1"/>
</dbReference>
<evidence type="ECO:0000256" key="9">
    <source>
        <dbReference type="HAMAP-Rule" id="MF_01463"/>
    </source>
</evidence>
<dbReference type="Gene3D" id="1.20.1640.10">
    <property type="entry name" value="Multidrug efflux transporter AcrB transmembrane domain"/>
    <property type="match status" value="1"/>
</dbReference>
<dbReference type="SUPFAM" id="SSF82866">
    <property type="entry name" value="Multidrug efflux transporter AcrB transmembrane domain"/>
    <property type="match status" value="1"/>
</dbReference>
<evidence type="ECO:0000259" key="10">
    <source>
        <dbReference type="Pfam" id="PF02355"/>
    </source>
</evidence>
<feature type="transmembrane region" description="Helical" evidence="9">
    <location>
        <begin position="528"/>
        <end position="550"/>
    </location>
</feature>
<dbReference type="GO" id="GO:0065002">
    <property type="term" value="P:intracellular protein transmembrane transport"/>
    <property type="evidence" value="ECO:0007669"/>
    <property type="project" value="UniProtKB-UniRule"/>
</dbReference>
<reference evidence="14" key="1">
    <citation type="submission" date="2014-03" db="EMBL/GenBank/DDBJ databases">
        <authorList>
            <person name="Genoscope - CEA"/>
        </authorList>
    </citation>
    <scope>NUCLEOTIDE SEQUENCE [LARGE SCALE GENOMIC DNA]</scope>
    <source>
        <strain evidence="14">CF27</strain>
    </source>
</reference>
<dbReference type="GO" id="GO:0005886">
    <property type="term" value="C:plasma membrane"/>
    <property type="evidence" value="ECO:0007669"/>
    <property type="project" value="UniProtKB-SubCell"/>
</dbReference>
<dbReference type="HAMAP" id="MF_01463_B">
    <property type="entry name" value="SecD_B"/>
    <property type="match status" value="1"/>
</dbReference>
<feature type="domain" description="SecDF P1 head subdomain" evidence="13">
    <location>
        <begin position="306"/>
        <end position="411"/>
    </location>
</feature>
<comment type="subunit">
    <text evidence="9">Forms a complex with SecF. Part of the essential Sec protein translocation apparatus which comprises SecA, SecYEG and auxiliary proteins SecDF-YajC and YidC.</text>
</comment>
<keyword evidence="5 9" id="KW-0653">Protein transport</keyword>
<dbReference type="FunFam" id="1.20.1640.10:FF:000004">
    <property type="entry name" value="Protein translocase subunit SecD"/>
    <property type="match status" value="1"/>
</dbReference>
<keyword evidence="4 9" id="KW-0812">Transmembrane</keyword>
<evidence type="ECO:0000313" key="14">
    <source>
        <dbReference type="EMBL" id="CDQ12234.1"/>
    </source>
</evidence>
<keyword evidence="2 9" id="KW-0813">Transport</keyword>
<evidence type="ECO:0000256" key="5">
    <source>
        <dbReference type="ARBA" id="ARBA00022927"/>
    </source>
</evidence>
<keyword evidence="3 9" id="KW-1003">Cell membrane</keyword>
<keyword evidence="6 9" id="KW-1133">Transmembrane helix</keyword>
<feature type="transmembrane region" description="Helical" evidence="9">
    <location>
        <begin position="556"/>
        <end position="580"/>
    </location>
</feature>
<dbReference type="InterPro" id="IPR054384">
    <property type="entry name" value="SecDF_P1_head"/>
</dbReference>
<dbReference type="EMBL" id="LT841305">
    <property type="protein sequence ID" value="SMH65222.1"/>
    <property type="molecule type" value="Genomic_DNA"/>
</dbReference>
<feature type="transmembrane region" description="Helical" evidence="9">
    <location>
        <begin position="483"/>
        <end position="507"/>
    </location>
</feature>
<dbReference type="Gene3D" id="3.30.1360.200">
    <property type="match status" value="1"/>
</dbReference>
<dbReference type="Pfam" id="PF07549">
    <property type="entry name" value="Sec_GG"/>
    <property type="match status" value="1"/>
</dbReference>
<dbReference type="InterPro" id="IPR022646">
    <property type="entry name" value="SecD/SecF_CS"/>
</dbReference>
<sequence>MTRYPWWKYLIILAVVLPSLFYALPNFYGWHSAVEVRAPAGTLLPPVATMQGWLQAAKVPVTRVNSDGTGSTFFFPNNDAQGLAETLLQSKLPGNAQVILSQMSAEPDWLSSLGGKPVNLGLDLRGGVYLLLRVDTGAVIKHALEQDSGSLRTFLRHQNLQYLAVNITGPQSLAIEMENAAVAAQAQKAIAGHYPDYAITLQPNAVLDVSITPDAARKMKDDALQQAIVVIRNRIDELGVSEPVIQRQGAAHIAVQLPGVQDTQRAKSIIGSTAQLEFKMVDDQANMAAALKGDLPPGTALFYGVHGAPYVLYTDTVLTGRYLSNASAGVDNSSGQSIVNVSFNNAGTRIFGDLTSKNVGKRMAILLDNKVVTAPVIREAITGGRAQITGFSGLKDASNAAIELRAGALPAPVHISEERTVGPTLGQDSIHDGVMAVIFGMLFVVLFMTLYYRAFGLIADLAILVNVLAILAVLSIMGGTLTLPGIAGIVLKIGLAVDANVLVFERIREELRHGMSTRAAIDVGFKKAFATIVDSNVTVLIAALVLFQFGTGAIKGFALVLTIGVITSMFTATMMSRGIIELALGKRRVQKLYI</sequence>
<evidence type="ECO:0000256" key="3">
    <source>
        <dbReference type="ARBA" id="ARBA00022475"/>
    </source>
</evidence>
<dbReference type="Proteomes" id="UP000193925">
    <property type="component" value="Chromosome AFERRI"/>
</dbReference>
<feature type="domain" description="Protein export membrane protein SecD/SecF C-terminal" evidence="10">
    <location>
        <begin position="414"/>
        <end position="580"/>
    </location>
</feature>
<dbReference type="RefSeq" id="WP_035190140.1">
    <property type="nucleotide sequence ID" value="NZ_CCCS020000001.1"/>
</dbReference>
<comment type="caution">
    <text evidence="9">Lacks conserved residue(s) required for the propagation of feature annotation.</text>
</comment>
<comment type="subcellular location">
    <subcellularLocation>
        <location evidence="1 9">Cell membrane</location>
        <topology evidence="1 9">Multi-pass membrane protein</topology>
    </subcellularLocation>
</comment>
<protein>
    <recommendedName>
        <fullName evidence="9">Protein translocase subunit SecD</fullName>
    </recommendedName>
</protein>
<evidence type="ECO:0000256" key="6">
    <source>
        <dbReference type="ARBA" id="ARBA00022989"/>
    </source>
</evidence>
<dbReference type="Pfam" id="PF02355">
    <property type="entry name" value="SecD_SecF_C"/>
    <property type="match status" value="1"/>
</dbReference>
<feature type="transmembrane region" description="Helical" evidence="9">
    <location>
        <begin position="433"/>
        <end position="452"/>
    </location>
</feature>
<evidence type="ECO:0000256" key="8">
    <source>
        <dbReference type="ARBA" id="ARBA00023136"/>
    </source>
</evidence>
<evidence type="ECO:0000313" key="16">
    <source>
        <dbReference type="Proteomes" id="UP000193925"/>
    </source>
</evidence>
<comment type="function">
    <text evidence="9">Part of the Sec protein translocase complex. Interacts with the SecYEG preprotein conducting channel. SecDF uses the proton motive force (PMF) to complete protein translocation after the ATP-dependent function of SecA.</text>
</comment>
<dbReference type="EMBL" id="CCCS020000001">
    <property type="protein sequence ID" value="CDQ12234.1"/>
    <property type="molecule type" value="Genomic_DNA"/>
</dbReference>
<dbReference type="GO" id="GO:0006605">
    <property type="term" value="P:protein targeting"/>
    <property type="evidence" value="ECO:0007669"/>
    <property type="project" value="UniProtKB-UniRule"/>
</dbReference>
<dbReference type="InterPro" id="IPR055344">
    <property type="entry name" value="SecD_SecF_C_bact"/>
</dbReference>
<evidence type="ECO:0000313" key="15">
    <source>
        <dbReference type="EMBL" id="SMH65222.1"/>
    </source>
</evidence>
<dbReference type="InterPro" id="IPR048631">
    <property type="entry name" value="SecD_1st"/>
</dbReference>
<dbReference type="NCBIfam" id="TIGR00916">
    <property type="entry name" value="2A0604s01"/>
    <property type="match status" value="1"/>
</dbReference>
<keyword evidence="16" id="KW-1185">Reference proteome</keyword>
<evidence type="ECO:0000259" key="13">
    <source>
        <dbReference type="Pfam" id="PF22599"/>
    </source>
</evidence>
<evidence type="ECO:0000259" key="12">
    <source>
        <dbReference type="Pfam" id="PF21760"/>
    </source>
</evidence>
<comment type="similarity">
    <text evidence="9">Belongs to the SecD/SecF family. SecD subfamily.</text>
</comment>
<feature type="domain" description="SecD export protein N-terminal TM" evidence="11">
    <location>
        <begin position="1"/>
        <end position="98"/>
    </location>
</feature>
<dbReference type="InterPro" id="IPR048634">
    <property type="entry name" value="SecD_SecF_C"/>
</dbReference>
<dbReference type="InterPro" id="IPR022813">
    <property type="entry name" value="SecD/SecF_arch_bac"/>
</dbReference>
<feature type="domain" description="Protein translocase subunit SecDF P1" evidence="12">
    <location>
        <begin position="224"/>
        <end position="283"/>
    </location>
</feature>
<proteinExistence type="inferred from homology"/>
<evidence type="ECO:0000256" key="7">
    <source>
        <dbReference type="ARBA" id="ARBA00023010"/>
    </source>
</evidence>
<dbReference type="Gene3D" id="3.30.70.3400">
    <property type="match status" value="2"/>
</dbReference>
<feature type="transmembrane region" description="Helical" evidence="9">
    <location>
        <begin position="457"/>
        <end position="477"/>
    </location>
</feature>
<name>A0A060V0M5_9PROT</name>
<evidence type="ECO:0000259" key="11">
    <source>
        <dbReference type="Pfam" id="PF13721"/>
    </source>
</evidence>
<dbReference type="PANTHER" id="PTHR30081:SF1">
    <property type="entry name" value="PROTEIN TRANSLOCASE SUBUNIT SECD"/>
    <property type="match status" value="1"/>
</dbReference>
<gene>
    <name evidence="9 14" type="primary">secD</name>
    <name evidence="14" type="ORF">AFERRI_10057</name>
    <name evidence="15" type="ORF">AFERRI_20003</name>
</gene>
<dbReference type="GO" id="GO:0043952">
    <property type="term" value="P:protein transport by the Sec complex"/>
    <property type="evidence" value="ECO:0007669"/>
    <property type="project" value="UniProtKB-UniRule"/>
</dbReference>
<dbReference type="InterPro" id="IPR027398">
    <property type="entry name" value="SecD-TM"/>
</dbReference>
<organism evidence="14">
    <name type="scientific">Acidithiobacillus ferrivorans</name>
    <dbReference type="NCBI Taxonomy" id="160808"/>
    <lineage>
        <taxon>Bacteria</taxon>
        <taxon>Pseudomonadati</taxon>
        <taxon>Pseudomonadota</taxon>
        <taxon>Acidithiobacillia</taxon>
        <taxon>Acidithiobacillales</taxon>
        <taxon>Acidithiobacillaceae</taxon>
        <taxon>Acidithiobacillus</taxon>
    </lineage>
</organism>
<keyword evidence="8 9" id="KW-0472">Membrane</keyword>
<keyword evidence="7 9" id="KW-0811">Translocation</keyword>
<dbReference type="GO" id="GO:0015450">
    <property type="term" value="F:protein-transporting ATPase activity"/>
    <property type="evidence" value="ECO:0007669"/>
    <property type="project" value="InterPro"/>
</dbReference>
<accession>A0A060V0M5</accession>
<reference evidence="15 16" key="3">
    <citation type="submission" date="2017-03" db="EMBL/GenBank/DDBJ databases">
        <authorList>
            <person name="Regsiter A."/>
            <person name="William W."/>
        </authorList>
    </citation>
    <scope>NUCLEOTIDE SEQUENCE [LARGE SCALE GENOMIC DNA]</scope>
    <source>
        <strain evidence="15">PRJEB5721</strain>
    </source>
</reference>
<dbReference type="InterPro" id="IPR005791">
    <property type="entry name" value="SecD"/>
</dbReference>
<evidence type="ECO:0000256" key="2">
    <source>
        <dbReference type="ARBA" id="ARBA00022448"/>
    </source>
</evidence>
<reference evidence="14" key="2">
    <citation type="submission" date="2014-07" db="EMBL/GenBank/DDBJ databases">
        <title>Initial genome analysis of the psychrotolerant acidophile Acidithiobacillus ferrivorans CF27: insights into iron and sulfur oxidation pathways and into biofilm formation.</title>
        <authorList>
            <person name="Talla E."/>
            <person name="Hedrich S."/>
            <person name="Mangenot S."/>
            <person name="Ji B."/>
            <person name="Johnson D.B."/>
            <person name="Barbe V."/>
            <person name="Bonnefoy V."/>
        </authorList>
    </citation>
    <scope>NUCLEOTIDE SEQUENCE [LARGE SCALE GENOMIC DNA]</scope>
    <source>
        <strain evidence="14">CF27</strain>
    </source>
</reference>
<dbReference type="Pfam" id="PF21760">
    <property type="entry name" value="SecD_1st"/>
    <property type="match status" value="1"/>
</dbReference>
<dbReference type="AlphaFoldDB" id="A0A060V0M5"/>
<dbReference type="Pfam" id="PF13721">
    <property type="entry name" value="SecD-TM1"/>
    <property type="match status" value="1"/>
</dbReference>
<dbReference type="PANTHER" id="PTHR30081">
    <property type="entry name" value="PROTEIN-EXPORT MEMBRANE PROTEIN SEC"/>
    <property type="match status" value="1"/>
</dbReference>